<organism evidence="4">
    <name type="scientific">Melampsora larici-populina (strain 98AG31 / pathotype 3-4-7)</name>
    <name type="common">Poplar leaf rust fungus</name>
    <dbReference type="NCBI Taxonomy" id="747676"/>
    <lineage>
        <taxon>Eukaryota</taxon>
        <taxon>Fungi</taxon>
        <taxon>Dikarya</taxon>
        <taxon>Basidiomycota</taxon>
        <taxon>Pucciniomycotina</taxon>
        <taxon>Pucciniomycetes</taxon>
        <taxon>Pucciniales</taxon>
        <taxon>Melampsoraceae</taxon>
        <taxon>Melampsora</taxon>
    </lineage>
</organism>
<dbReference type="GeneID" id="18929578"/>
<dbReference type="OrthoDB" id="409136at2759"/>
<gene>
    <name evidence="3" type="ORF">MELLADRAFT_60649</name>
</gene>
<dbReference type="KEGG" id="mlr:MELLADRAFT_60649"/>
<feature type="domain" description="Thioredoxin-like fold" evidence="2">
    <location>
        <begin position="55"/>
        <end position="119"/>
    </location>
</feature>
<dbReference type="eggNOG" id="ENOG502S2CJ">
    <property type="taxonomic scope" value="Eukaryota"/>
</dbReference>
<dbReference type="Pfam" id="PF13905">
    <property type="entry name" value="Thioredoxin_8"/>
    <property type="match status" value="1"/>
</dbReference>
<reference evidence="4" key="1">
    <citation type="journal article" date="2011" name="Proc. Natl. Acad. Sci. U.S.A.">
        <title>Obligate biotrophy features unraveled by the genomic analysis of rust fungi.</title>
        <authorList>
            <person name="Duplessis S."/>
            <person name="Cuomo C.A."/>
            <person name="Lin Y.-C."/>
            <person name="Aerts A."/>
            <person name="Tisserant E."/>
            <person name="Veneault-Fourrey C."/>
            <person name="Joly D.L."/>
            <person name="Hacquard S."/>
            <person name="Amselem J."/>
            <person name="Cantarel B.L."/>
            <person name="Chiu R."/>
            <person name="Coutinho P.M."/>
            <person name="Feau N."/>
            <person name="Field M."/>
            <person name="Frey P."/>
            <person name="Gelhaye E."/>
            <person name="Goldberg J."/>
            <person name="Grabherr M.G."/>
            <person name="Kodira C.D."/>
            <person name="Kohler A."/>
            <person name="Kuees U."/>
            <person name="Lindquist E.A."/>
            <person name="Lucas S.M."/>
            <person name="Mago R."/>
            <person name="Mauceli E."/>
            <person name="Morin E."/>
            <person name="Murat C."/>
            <person name="Pangilinan J.L."/>
            <person name="Park R."/>
            <person name="Pearson M."/>
            <person name="Quesneville H."/>
            <person name="Rouhier N."/>
            <person name="Sakthikumar S."/>
            <person name="Salamov A.A."/>
            <person name="Schmutz J."/>
            <person name="Selles B."/>
            <person name="Shapiro H."/>
            <person name="Tanguay P."/>
            <person name="Tuskan G.A."/>
            <person name="Henrissat B."/>
            <person name="Van de Peer Y."/>
            <person name="Rouze P."/>
            <person name="Ellis J.G."/>
            <person name="Dodds P.N."/>
            <person name="Schein J.E."/>
            <person name="Zhong S."/>
            <person name="Hamelin R.C."/>
            <person name="Grigoriev I.V."/>
            <person name="Szabo L.J."/>
            <person name="Martin F."/>
        </authorList>
    </citation>
    <scope>NUCLEOTIDE SEQUENCE [LARGE SCALE GENOMIC DNA]</scope>
    <source>
        <strain evidence="4">98AG31 / pathotype 3-4-7</strain>
    </source>
</reference>
<evidence type="ECO:0000259" key="2">
    <source>
        <dbReference type="Pfam" id="PF13905"/>
    </source>
</evidence>
<dbReference type="Proteomes" id="UP000001072">
    <property type="component" value="Unassembled WGS sequence"/>
</dbReference>
<dbReference type="Gene3D" id="3.40.30.10">
    <property type="entry name" value="Glutaredoxin"/>
    <property type="match status" value="1"/>
</dbReference>
<feature type="region of interest" description="Disordered" evidence="1">
    <location>
        <begin position="252"/>
        <end position="275"/>
    </location>
</feature>
<evidence type="ECO:0000313" key="4">
    <source>
        <dbReference type="Proteomes" id="UP000001072"/>
    </source>
</evidence>
<sequence length="275" mass="31735">MSDKKENTSTQDDPEGCFKIDPEHQYPDRIISRLRLVDGFGKPIVNPKLLFRDCEVVGFFFATLWNPHKQEFHNHVLDFTQKHPHRFKCVYVSIDSKKSDFDLATKDKAWVHMAWNDGSNLDDQVEESDESFSEFVSPYDTKLLNEIFSNLGADTTDPPNTFLSDSRPISRVSLVQQMNILSTPTLSIYHSKKHTWLDQNVRHSLFESPEQRTKAWESWEKGESIGLTWSVLIKLDDSFNLVNLTENLMGLGKPSNLNPSPIESRPKSNHLYSEF</sequence>
<dbReference type="InterPro" id="IPR012336">
    <property type="entry name" value="Thioredoxin-like_fold"/>
</dbReference>
<protein>
    <recommendedName>
        <fullName evidence="2">Thioredoxin-like fold domain-containing protein</fullName>
    </recommendedName>
</protein>
<keyword evidence="4" id="KW-1185">Reference proteome</keyword>
<dbReference type="HOGENOM" id="CLU_1012216_0_0_1"/>
<dbReference type="InParanoid" id="F4RBU6"/>
<evidence type="ECO:0000313" key="3">
    <source>
        <dbReference type="EMBL" id="EGG10168.1"/>
    </source>
</evidence>
<evidence type="ECO:0000256" key="1">
    <source>
        <dbReference type="SAM" id="MobiDB-lite"/>
    </source>
</evidence>
<proteinExistence type="predicted"/>
<name>F4RBU6_MELLP</name>
<dbReference type="RefSeq" id="XP_007406469.1">
    <property type="nucleotide sequence ID" value="XM_007406407.1"/>
</dbReference>
<accession>F4RBU6</accession>
<dbReference type="VEuPathDB" id="FungiDB:MELLADRAFT_60649"/>
<feature type="region of interest" description="Disordered" evidence="1">
    <location>
        <begin position="1"/>
        <end position="22"/>
    </location>
</feature>
<dbReference type="AlphaFoldDB" id="F4RBU6"/>
<dbReference type="EMBL" id="GL883095">
    <property type="protein sequence ID" value="EGG10168.1"/>
    <property type="molecule type" value="Genomic_DNA"/>
</dbReference>